<feature type="non-terminal residue" evidence="1">
    <location>
        <position position="1"/>
    </location>
</feature>
<evidence type="ECO:0000313" key="2">
    <source>
        <dbReference type="Proteomes" id="UP000886653"/>
    </source>
</evidence>
<dbReference type="EMBL" id="MU167211">
    <property type="protein sequence ID" value="KAG0151726.1"/>
    <property type="molecule type" value="Genomic_DNA"/>
</dbReference>
<sequence>LKQATTSLDGYIFQKNIGQDFFGSIWLAYDIKVKNNCAIKVLESSSTMMNEIDNEISAYKAWKYCIFVVNFIRSSYAGGRSFIMMELIKG</sequence>
<gene>
    <name evidence="1" type="ORF">CROQUDRAFT_27318</name>
</gene>
<evidence type="ECO:0008006" key="3">
    <source>
        <dbReference type="Google" id="ProtNLM"/>
    </source>
</evidence>
<protein>
    <recommendedName>
        <fullName evidence="3">Protein kinase domain-containing protein</fullName>
    </recommendedName>
</protein>
<reference evidence="1" key="1">
    <citation type="submission" date="2013-11" db="EMBL/GenBank/DDBJ databases">
        <title>Genome sequence of the fusiform rust pathogen reveals effectors for host alternation and coevolution with pine.</title>
        <authorList>
            <consortium name="DOE Joint Genome Institute"/>
            <person name="Smith K."/>
            <person name="Pendleton A."/>
            <person name="Kubisiak T."/>
            <person name="Anderson C."/>
            <person name="Salamov A."/>
            <person name="Aerts A."/>
            <person name="Riley R."/>
            <person name="Clum A."/>
            <person name="Lindquist E."/>
            <person name="Ence D."/>
            <person name="Campbell M."/>
            <person name="Kronenberg Z."/>
            <person name="Feau N."/>
            <person name="Dhillon B."/>
            <person name="Hamelin R."/>
            <person name="Burleigh J."/>
            <person name="Smith J."/>
            <person name="Yandell M."/>
            <person name="Nelson C."/>
            <person name="Grigoriev I."/>
            <person name="Davis J."/>
        </authorList>
    </citation>
    <scope>NUCLEOTIDE SEQUENCE</scope>
    <source>
        <strain evidence="1">G11</strain>
    </source>
</reference>
<feature type="non-terminal residue" evidence="1">
    <location>
        <position position="90"/>
    </location>
</feature>
<organism evidence="1 2">
    <name type="scientific">Cronartium quercuum f. sp. fusiforme G11</name>
    <dbReference type="NCBI Taxonomy" id="708437"/>
    <lineage>
        <taxon>Eukaryota</taxon>
        <taxon>Fungi</taxon>
        <taxon>Dikarya</taxon>
        <taxon>Basidiomycota</taxon>
        <taxon>Pucciniomycotina</taxon>
        <taxon>Pucciniomycetes</taxon>
        <taxon>Pucciniales</taxon>
        <taxon>Coleosporiaceae</taxon>
        <taxon>Cronartium</taxon>
    </lineage>
</organism>
<dbReference type="Gene3D" id="3.30.200.20">
    <property type="entry name" value="Phosphorylase Kinase, domain 1"/>
    <property type="match status" value="1"/>
</dbReference>
<dbReference type="AlphaFoldDB" id="A0A9P6NYB1"/>
<evidence type="ECO:0000313" key="1">
    <source>
        <dbReference type="EMBL" id="KAG0151726.1"/>
    </source>
</evidence>
<comment type="caution">
    <text evidence="1">The sequence shown here is derived from an EMBL/GenBank/DDBJ whole genome shotgun (WGS) entry which is preliminary data.</text>
</comment>
<proteinExistence type="predicted"/>
<dbReference type="SUPFAM" id="SSF56112">
    <property type="entry name" value="Protein kinase-like (PK-like)"/>
    <property type="match status" value="1"/>
</dbReference>
<name>A0A9P6NYB1_9BASI</name>
<accession>A0A9P6NYB1</accession>
<keyword evidence="2" id="KW-1185">Reference proteome</keyword>
<dbReference type="Proteomes" id="UP000886653">
    <property type="component" value="Unassembled WGS sequence"/>
</dbReference>
<dbReference type="InterPro" id="IPR011009">
    <property type="entry name" value="Kinase-like_dom_sf"/>
</dbReference>